<sequence>MHSPLSCSADTLSCGGSNRCRLLYTQRLNQILVHSCAHARMLPFGYAIAVAHRPALEKAYNRKREHLNANIEPLYASTNPSALWDAIVKHRLVQTNEGGAEVDSHDNWVLTYEGYRNMVYDVLFHVTPDDDACADAQVQAWRRSVYFHHPFLSPATFLAFARSSHGAVAAVPLYIFASKRLLLFRIRVELELVASSPPPIFLDRAQRAISGRLPCPPSASSPLSNGLTHEDIEIFISDHVPNMRLVRDMPPWMLPYYLCHASCKFMFMCDTRGVGAIPIDVFMKSEVFSELLRMFERDEEDAIITFPEGCLVEVPATLASPDADADDTVPAVVLSYEGEGNALMDIYQVQLLGGEVNIQVPRERIYWSTASMDYVPAELLSMDNWFSLALMSSIYEHFTALDADGDGFLTHEELLRYNNNSFTQLSIQRVFECHVHHSSNRHIMDYNAYLNFVIATQHAATRPALRYIWAILDLDDTKTHIKVTTLHCFCKEIANELLANGLMLDVSAQSILSEIVDMINPAWHEWVTLEDIERSGQQATVLPVLLSYQNFYAYDYREQTAASANDEYADITEK</sequence>
<dbReference type="GO" id="GO:0030865">
    <property type="term" value="P:cortical cytoskeleton organization"/>
    <property type="evidence" value="ECO:0007669"/>
    <property type="project" value="TreeGrafter"/>
</dbReference>
<dbReference type="GO" id="GO:0000226">
    <property type="term" value="P:microtubule cytoskeleton organization"/>
    <property type="evidence" value="ECO:0007669"/>
    <property type="project" value="TreeGrafter"/>
</dbReference>
<dbReference type="InterPro" id="IPR011992">
    <property type="entry name" value="EF-hand-dom_pair"/>
</dbReference>
<keyword evidence="4" id="KW-1185">Reference proteome</keyword>
<dbReference type="PANTHER" id="PTHR12085">
    <property type="entry name" value="SERINE/THREONINE-PROTEIN PHOSPHATASE 2A REGULATORY SUBUNIT B'' SUBUNIT GAMMA"/>
    <property type="match status" value="1"/>
</dbReference>
<dbReference type="Gene3D" id="1.10.238.10">
    <property type="entry name" value="EF-hand"/>
    <property type="match status" value="1"/>
</dbReference>
<dbReference type="PROSITE" id="PS50222">
    <property type="entry name" value="EF_HAND_2"/>
    <property type="match status" value="1"/>
</dbReference>
<reference evidence="3 4" key="1">
    <citation type="submission" date="2021-02" db="EMBL/GenBank/DDBJ databases">
        <title>Porcisia hertigi Genome sequencing and assembly.</title>
        <authorList>
            <person name="Almutairi H."/>
            <person name="Gatherer D."/>
        </authorList>
    </citation>
    <scope>NUCLEOTIDE SEQUENCE [LARGE SCALE GENOMIC DNA]</scope>
    <source>
        <strain evidence="3 4">C119</strain>
    </source>
</reference>
<dbReference type="GO" id="GO:0005509">
    <property type="term" value="F:calcium ion binding"/>
    <property type="evidence" value="ECO:0007669"/>
    <property type="project" value="InterPro"/>
</dbReference>
<organism evidence="3 4">
    <name type="scientific">Porcisia hertigi</name>
    <dbReference type="NCBI Taxonomy" id="2761500"/>
    <lineage>
        <taxon>Eukaryota</taxon>
        <taxon>Discoba</taxon>
        <taxon>Euglenozoa</taxon>
        <taxon>Kinetoplastea</taxon>
        <taxon>Metakinetoplastina</taxon>
        <taxon>Trypanosomatida</taxon>
        <taxon>Trypanosomatidae</taxon>
        <taxon>Leishmaniinae</taxon>
        <taxon>Porcisia</taxon>
    </lineage>
</organism>
<gene>
    <name evidence="3" type="ORF">JKF63_02354</name>
</gene>
<dbReference type="GO" id="GO:0035303">
    <property type="term" value="P:regulation of dephosphorylation"/>
    <property type="evidence" value="ECO:0007669"/>
    <property type="project" value="InterPro"/>
</dbReference>
<feature type="domain" description="EF-hand" evidence="2">
    <location>
        <begin position="389"/>
        <end position="424"/>
    </location>
</feature>
<evidence type="ECO:0000313" key="3">
    <source>
        <dbReference type="EMBL" id="KAG5495287.1"/>
    </source>
</evidence>
<dbReference type="KEGG" id="phet:94288459"/>
<name>A0A836HZB7_9TRYP</name>
<proteinExistence type="predicted"/>
<protein>
    <recommendedName>
        <fullName evidence="2">EF-hand domain-containing protein</fullName>
    </recommendedName>
</protein>
<dbReference type="GO" id="GO:0005819">
    <property type="term" value="C:spindle"/>
    <property type="evidence" value="ECO:0007669"/>
    <property type="project" value="TreeGrafter"/>
</dbReference>
<dbReference type="EMBL" id="JAFJZO010000033">
    <property type="protein sequence ID" value="KAG5495287.1"/>
    <property type="molecule type" value="Genomic_DNA"/>
</dbReference>
<dbReference type="PROSITE" id="PS00018">
    <property type="entry name" value="EF_HAND_1"/>
    <property type="match status" value="1"/>
</dbReference>
<dbReference type="AlphaFoldDB" id="A0A836HZB7"/>
<dbReference type="InterPro" id="IPR002048">
    <property type="entry name" value="EF_hand_dom"/>
</dbReference>
<evidence type="ECO:0000259" key="2">
    <source>
        <dbReference type="PROSITE" id="PS50222"/>
    </source>
</evidence>
<dbReference type="SUPFAM" id="SSF47473">
    <property type="entry name" value="EF-hand"/>
    <property type="match status" value="1"/>
</dbReference>
<dbReference type="InterPro" id="IPR039865">
    <property type="entry name" value="PPP2R3C"/>
</dbReference>
<comment type="caution">
    <text evidence="3">The sequence shown here is derived from an EMBL/GenBank/DDBJ whole genome shotgun (WGS) entry which is preliminary data.</text>
</comment>
<dbReference type="RefSeq" id="XP_067754539.1">
    <property type="nucleotide sequence ID" value="XM_067898382.1"/>
</dbReference>
<dbReference type="Proteomes" id="UP000674318">
    <property type="component" value="Unassembled WGS sequence"/>
</dbReference>
<dbReference type="InterPro" id="IPR018247">
    <property type="entry name" value="EF_Hand_1_Ca_BS"/>
</dbReference>
<evidence type="ECO:0000313" key="4">
    <source>
        <dbReference type="Proteomes" id="UP000674318"/>
    </source>
</evidence>
<accession>A0A836HZB7</accession>
<keyword evidence="1" id="KW-0106">Calcium</keyword>
<evidence type="ECO:0000256" key="1">
    <source>
        <dbReference type="ARBA" id="ARBA00022837"/>
    </source>
</evidence>
<dbReference type="PANTHER" id="PTHR12085:SF4">
    <property type="entry name" value="EF-HAND DOMAIN-CONTAINING PROTEIN"/>
    <property type="match status" value="1"/>
</dbReference>
<dbReference type="GeneID" id="94288459"/>
<dbReference type="OrthoDB" id="10265007at2759"/>